<dbReference type="Proteomes" id="UP000728185">
    <property type="component" value="Unassembled WGS sequence"/>
</dbReference>
<evidence type="ECO:0000256" key="1">
    <source>
        <dbReference type="SAM" id="MobiDB-lite"/>
    </source>
</evidence>
<dbReference type="OrthoDB" id="6258365at2759"/>
<proteinExistence type="predicted"/>
<organism evidence="2 3">
    <name type="scientific">Fasciolopsis buskii</name>
    <dbReference type="NCBI Taxonomy" id="27845"/>
    <lineage>
        <taxon>Eukaryota</taxon>
        <taxon>Metazoa</taxon>
        <taxon>Spiralia</taxon>
        <taxon>Lophotrochozoa</taxon>
        <taxon>Platyhelminthes</taxon>
        <taxon>Trematoda</taxon>
        <taxon>Digenea</taxon>
        <taxon>Plagiorchiida</taxon>
        <taxon>Echinostomata</taxon>
        <taxon>Echinostomatoidea</taxon>
        <taxon>Fasciolidae</taxon>
        <taxon>Fasciolopsis</taxon>
    </lineage>
</organism>
<name>A0A8E0VIX4_9TREM</name>
<evidence type="ECO:0000313" key="3">
    <source>
        <dbReference type="Proteomes" id="UP000728185"/>
    </source>
</evidence>
<evidence type="ECO:0008006" key="4">
    <source>
        <dbReference type="Google" id="ProtNLM"/>
    </source>
</evidence>
<reference evidence="2" key="1">
    <citation type="submission" date="2019-05" db="EMBL/GenBank/DDBJ databases">
        <title>Annotation for the trematode Fasciolopsis buski.</title>
        <authorList>
            <person name="Choi Y.-J."/>
        </authorList>
    </citation>
    <scope>NUCLEOTIDE SEQUENCE</scope>
    <source>
        <strain evidence="2">HT</strain>
        <tissue evidence="2">Whole worm</tissue>
    </source>
</reference>
<comment type="caution">
    <text evidence="2">The sequence shown here is derived from an EMBL/GenBank/DDBJ whole genome shotgun (WGS) entry which is preliminary data.</text>
</comment>
<protein>
    <recommendedName>
        <fullName evidence="4">Mff-like domain-containing protein</fullName>
    </recommendedName>
</protein>
<gene>
    <name evidence="2" type="ORF">FBUS_08478</name>
</gene>
<accession>A0A8E0VIX4</accession>
<sequence length="226" mass="25611">MQVPHRISFGPVDSLDRRLIIESSEPTNMRVPERIMVISRVRNSDNDACDNDGDADKTGEIDTSANVENPNRGVTLDGHSTYDLSADEFEVNPVHLRPSLEPPPSTLVLNEVIYPDVSHVHDEYDKTAPYQSPTKRRRGKIGKSQETLDPCEDPTVLTRHLAPSQANNSAHLISTVEESKRLLLLERRVSQLEQDRLARQQLDRLGLVITGVYFVYRILHWIATHF</sequence>
<dbReference type="EMBL" id="LUCM01003173">
    <property type="protein sequence ID" value="KAA0196222.1"/>
    <property type="molecule type" value="Genomic_DNA"/>
</dbReference>
<evidence type="ECO:0000313" key="2">
    <source>
        <dbReference type="EMBL" id="KAA0196222.1"/>
    </source>
</evidence>
<dbReference type="AlphaFoldDB" id="A0A8E0VIX4"/>
<keyword evidence="3" id="KW-1185">Reference proteome</keyword>
<feature type="region of interest" description="Disordered" evidence="1">
    <location>
        <begin position="124"/>
        <end position="153"/>
    </location>
</feature>